<evidence type="ECO:0000259" key="1">
    <source>
        <dbReference type="Pfam" id="PF07484"/>
    </source>
</evidence>
<dbReference type="EMBL" id="SZYE01000172">
    <property type="protein sequence ID" value="TKR22534.1"/>
    <property type="molecule type" value="Genomic_DNA"/>
</dbReference>
<dbReference type="Pfam" id="PF07484">
    <property type="entry name" value="Collar"/>
    <property type="match status" value="1"/>
</dbReference>
<dbReference type="AlphaFoldDB" id="A0A7Z8NP39"/>
<accession>A0A7Z8NP39</accession>
<dbReference type="RefSeq" id="WP_154730636.1">
    <property type="nucleotide sequence ID" value="NZ_SZYE01000172.1"/>
</dbReference>
<protein>
    <submittedName>
        <fullName evidence="2">Phage tail protein</fullName>
    </submittedName>
</protein>
<gene>
    <name evidence="2" type="ORF">FA014_15945</name>
</gene>
<comment type="caution">
    <text evidence="2">The sequence shown here is derived from an EMBL/GenBank/DDBJ whole genome shotgun (WGS) entry which is preliminary data.</text>
</comment>
<reference evidence="2 3" key="1">
    <citation type="submission" date="2019-05" db="EMBL/GenBank/DDBJ databases">
        <title>Genome sequence of Cellulomonas hominis strain CS1.</title>
        <authorList>
            <person name="Belmont J."/>
            <person name="Maclea K.S."/>
        </authorList>
    </citation>
    <scope>NUCLEOTIDE SEQUENCE [LARGE SCALE GENOMIC DNA]</scope>
    <source>
        <strain evidence="2 3">CS1</strain>
    </source>
</reference>
<feature type="domain" description="Phage tail collar" evidence="1">
    <location>
        <begin position="6"/>
        <end position="60"/>
    </location>
</feature>
<dbReference type="InterPro" id="IPR011083">
    <property type="entry name" value="Phage_tail_collar_dom"/>
</dbReference>
<dbReference type="Gene3D" id="3.90.1340.10">
    <property type="entry name" value="Phage tail collar domain"/>
    <property type="match status" value="1"/>
</dbReference>
<proteinExistence type="predicted"/>
<name>A0A7Z8NP39_9CELL</name>
<evidence type="ECO:0000313" key="3">
    <source>
        <dbReference type="Proteomes" id="UP000308121"/>
    </source>
</evidence>
<dbReference type="SUPFAM" id="SSF88874">
    <property type="entry name" value="Receptor-binding domain of short tail fibre protein gp12"/>
    <property type="match status" value="1"/>
</dbReference>
<evidence type="ECO:0000313" key="2">
    <source>
        <dbReference type="EMBL" id="TKR22534.1"/>
    </source>
</evidence>
<sequence length="165" mass="16864">MDPYLGDIRLFAGIFVPQGWAACDGQLLPISENEALYTLLGVRYGGDGTSTFALPDLRGRWAVGRRGGNLGETGGAETVALTVPQLPAHTHALHASAAAATRTSPGVWAAVAGPAYLPGDPGAGGQTMAGDALAPSGLGLPHENLPPFLGMIHIIATVGIYPTRD</sequence>
<organism evidence="2 3">
    <name type="scientific">Cellulomonas hominis</name>
    <dbReference type="NCBI Taxonomy" id="156981"/>
    <lineage>
        <taxon>Bacteria</taxon>
        <taxon>Bacillati</taxon>
        <taxon>Actinomycetota</taxon>
        <taxon>Actinomycetes</taxon>
        <taxon>Micrococcales</taxon>
        <taxon>Cellulomonadaceae</taxon>
        <taxon>Cellulomonas</taxon>
    </lineage>
</organism>
<dbReference type="Proteomes" id="UP000308121">
    <property type="component" value="Unassembled WGS sequence"/>
</dbReference>
<dbReference type="OrthoDB" id="9810174at2"/>
<dbReference type="InterPro" id="IPR037053">
    <property type="entry name" value="Phage_tail_collar_dom_sf"/>
</dbReference>